<organism evidence="4 5">
    <name type="scientific">Lepeophtheirus salmonis</name>
    <name type="common">Salmon louse</name>
    <name type="synonym">Caligus salmonis</name>
    <dbReference type="NCBI Taxonomy" id="72036"/>
    <lineage>
        <taxon>Eukaryota</taxon>
        <taxon>Metazoa</taxon>
        <taxon>Ecdysozoa</taxon>
        <taxon>Arthropoda</taxon>
        <taxon>Crustacea</taxon>
        <taxon>Multicrustacea</taxon>
        <taxon>Hexanauplia</taxon>
        <taxon>Copepoda</taxon>
        <taxon>Siphonostomatoida</taxon>
        <taxon>Caligidae</taxon>
        <taxon>Lepeophtheirus</taxon>
    </lineage>
</organism>
<gene>
    <name evidence="4" type="ORF">LSAA_11632</name>
</gene>
<dbReference type="AlphaFoldDB" id="A0A7R8D135"/>
<evidence type="ECO:0000256" key="1">
    <source>
        <dbReference type="ARBA" id="ARBA00006180"/>
    </source>
</evidence>
<proteinExistence type="inferred from homology"/>
<keyword evidence="2" id="KW-0131">Cell cycle</keyword>
<evidence type="ECO:0000256" key="3">
    <source>
        <dbReference type="SAM" id="MobiDB-lite"/>
    </source>
</evidence>
<dbReference type="SUPFAM" id="SSF48371">
    <property type="entry name" value="ARM repeat"/>
    <property type="match status" value="1"/>
</dbReference>
<evidence type="ECO:0000313" key="5">
    <source>
        <dbReference type="Proteomes" id="UP000675881"/>
    </source>
</evidence>
<evidence type="ECO:0000256" key="2">
    <source>
        <dbReference type="ARBA" id="ARBA00023306"/>
    </source>
</evidence>
<dbReference type="GO" id="GO:0005829">
    <property type="term" value="C:cytosol"/>
    <property type="evidence" value="ECO:0007669"/>
    <property type="project" value="TreeGrafter"/>
</dbReference>
<feature type="region of interest" description="Disordered" evidence="3">
    <location>
        <begin position="690"/>
        <end position="752"/>
    </location>
</feature>
<dbReference type="PANTHER" id="PTHR12634:SF8">
    <property type="entry name" value="FIERY MOUNTAIN, ISOFORM D"/>
    <property type="match status" value="1"/>
</dbReference>
<dbReference type="PANTHER" id="PTHR12634">
    <property type="entry name" value="SIT4 YEAST -ASSOCIATING PROTEIN-RELATED"/>
    <property type="match status" value="1"/>
</dbReference>
<reference evidence="4" key="1">
    <citation type="submission" date="2021-02" db="EMBL/GenBank/DDBJ databases">
        <authorList>
            <person name="Bekaert M."/>
        </authorList>
    </citation>
    <scope>NUCLEOTIDE SEQUENCE</scope>
    <source>
        <strain evidence="4">IoA-00</strain>
    </source>
</reference>
<dbReference type="InterPro" id="IPR007587">
    <property type="entry name" value="SAPS"/>
</dbReference>
<dbReference type="OrthoDB" id="295029at2759"/>
<accession>A0A7R8D135</accession>
<dbReference type="GO" id="GO:0005634">
    <property type="term" value="C:nucleus"/>
    <property type="evidence" value="ECO:0007669"/>
    <property type="project" value="TreeGrafter"/>
</dbReference>
<name>A0A7R8D135_LEPSM</name>
<evidence type="ECO:0000313" key="4">
    <source>
        <dbReference type="EMBL" id="CAF2988343.1"/>
    </source>
</evidence>
<sequence length="752" mass="85573">MKILLLQSCTMFFRHNTCSHHSRIDVLFEKTDLQLSEVLEHVEVIQEVKNRNKHLLKYLMTNEVLSELIGIIITEPSEELSDDVRFKLPHIASELLNCDIPEINDMLSSNTALLEHLYSFIEQDSPLNPLLSSFFSKAFGVLMKRSNGQNWYEYQVSSIKFYHFLKEKNFINHLLKHIGTSAISDLVIKLITSAEEGVKINILQWLDEQNLVGSIIDLLDPANDLDTHENACYLLIEILEASKENQSKQTTIDPILATLESSYTVDSLLKRILGSEKCESIIINGVSVFLALLDSPYGDYKTSKEVRETIIEALVPAIPSFTSLLLDPPSKPTLRTTAGVLETPLGATRLSVAKLIAALLTSSNMNVNLELTKNKTLDILLDLFFKYSLNNFLHYQVVTCILNVFNWNVEDKASKVFDLFSSHANMMFNSFEEKETLPGTDVEEDEVTDNPLLVHLYTDCRLVERVLGAWVENNSKERQSGFHRKGYMAHLTKIANVMHEFANKGGSKKLIQEQIEKLPPSTLSDWETFVNGDLVDINEKNSTNLQRSFFADMNDQRPFENETMFKNIINLDAGTDDNNPAINIIKVPEVKSVDCVAWIGEDNFIVKNFDYDNENDEGNLKEYDNEDDNDWIDVDNQIAIDGGNPWENAENEVEDHIRVNTELWASFDTFDEPSNTRDIFSNNFEIEAGDVEPNVGDHHTESKEKEDEKHKNVEVVEESTKVVESLDPSSEIKEKEEEVTSKEKDLKAKEES</sequence>
<dbReference type="Proteomes" id="UP000675881">
    <property type="component" value="Chromosome 6"/>
</dbReference>
<dbReference type="InterPro" id="IPR011989">
    <property type="entry name" value="ARM-like"/>
</dbReference>
<feature type="compositionally biased region" description="Basic and acidic residues" evidence="3">
    <location>
        <begin position="730"/>
        <end position="752"/>
    </location>
</feature>
<dbReference type="Gene3D" id="1.25.10.10">
    <property type="entry name" value="Leucine-rich Repeat Variant"/>
    <property type="match status" value="1"/>
</dbReference>
<protein>
    <submittedName>
        <fullName evidence="4">PPP6R3</fullName>
    </submittedName>
</protein>
<dbReference type="EMBL" id="HG994585">
    <property type="protein sequence ID" value="CAF2988343.1"/>
    <property type="molecule type" value="Genomic_DNA"/>
</dbReference>
<dbReference type="GO" id="GO:0019888">
    <property type="term" value="F:protein phosphatase regulator activity"/>
    <property type="evidence" value="ECO:0007669"/>
    <property type="project" value="TreeGrafter"/>
</dbReference>
<keyword evidence="5" id="KW-1185">Reference proteome</keyword>
<comment type="similarity">
    <text evidence="1">Belongs to the SAPS family.</text>
</comment>
<dbReference type="GO" id="GO:0019903">
    <property type="term" value="F:protein phosphatase binding"/>
    <property type="evidence" value="ECO:0007669"/>
    <property type="project" value="InterPro"/>
</dbReference>
<dbReference type="InterPro" id="IPR016024">
    <property type="entry name" value="ARM-type_fold"/>
</dbReference>
<dbReference type="Pfam" id="PF04499">
    <property type="entry name" value="SAPS"/>
    <property type="match status" value="1"/>
</dbReference>
<feature type="compositionally biased region" description="Basic and acidic residues" evidence="3">
    <location>
        <begin position="695"/>
        <end position="721"/>
    </location>
</feature>